<accession>A0AAI9TY61</accession>
<keyword evidence="3" id="KW-1185">Reference proteome</keyword>
<reference evidence="2" key="1">
    <citation type="submission" date="2016-11" db="EMBL/GenBank/DDBJ databases">
        <title>The genome sequence of Colletotrichum cuscutae.</title>
        <authorList>
            <person name="Baroncelli R."/>
        </authorList>
    </citation>
    <scope>NUCLEOTIDE SEQUENCE</scope>
    <source>
        <strain evidence="2">IMI 304802</strain>
    </source>
</reference>
<gene>
    <name evidence="2" type="ORF">CCUS01_11879</name>
</gene>
<protein>
    <submittedName>
        <fullName evidence="2">Uncharacterized protein</fullName>
    </submittedName>
</protein>
<evidence type="ECO:0000313" key="3">
    <source>
        <dbReference type="Proteomes" id="UP001239213"/>
    </source>
</evidence>
<feature type="compositionally biased region" description="Pro residues" evidence="1">
    <location>
        <begin position="233"/>
        <end position="242"/>
    </location>
</feature>
<evidence type="ECO:0000256" key="1">
    <source>
        <dbReference type="SAM" id="MobiDB-lite"/>
    </source>
</evidence>
<feature type="region of interest" description="Disordered" evidence="1">
    <location>
        <begin position="223"/>
        <end position="242"/>
    </location>
</feature>
<comment type="caution">
    <text evidence="2">The sequence shown here is derived from an EMBL/GenBank/DDBJ whole genome shotgun (WGS) entry which is preliminary data.</text>
</comment>
<proteinExistence type="predicted"/>
<dbReference type="EMBL" id="MPDP01000311">
    <property type="protein sequence ID" value="KAK1448135.1"/>
    <property type="molecule type" value="Genomic_DNA"/>
</dbReference>
<dbReference type="AlphaFoldDB" id="A0AAI9TY61"/>
<evidence type="ECO:0000313" key="2">
    <source>
        <dbReference type="EMBL" id="KAK1448135.1"/>
    </source>
</evidence>
<organism evidence="2 3">
    <name type="scientific">Colletotrichum cuscutae</name>
    <dbReference type="NCBI Taxonomy" id="1209917"/>
    <lineage>
        <taxon>Eukaryota</taxon>
        <taxon>Fungi</taxon>
        <taxon>Dikarya</taxon>
        <taxon>Ascomycota</taxon>
        <taxon>Pezizomycotina</taxon>
        <taxon>Sordariomycetes</taxon>
        <taxon>Hypocreomycetidae</taxon>
        <taxon>Glomerellales</taxon>
        <taxon>Glomerellaceae</taxon>
        <taxon>Colletotrichum</taxon>
        <taxon>Colletotrichum acutatum species complex</taxon>
    </lineage>
</organism>
<dbReference type="Proteomes" id="UP001239213">
    <property type="component" value="Unassembled WGS sequence"/>
</dbReference>
<name>A0AAI9TY61_9PEZI</name>
<sequence length="242" mass="27392">MAQIPIYSPFKDEKRIFRFGHEKTSKLVDKCLEIFASAITETFDTGYKDALMNLQHSFKQWAIKIMGVDDNGDLSEEGEKIFDENLAKPDADPNFRRRIQMCLDLLWYDLIQGNSSQRSDIQVFNADGSGTVREMLKTNPTVGNKILGEKPTTKDFGKIDSKSSSGKEDLEACLGPKSTLGTLLFERIPMFCKIIRNHYAEFSGDFKESVVPSYSPEYLRSKATDALERIDPPNYPSPRPAK</sequence>